<dbReference type="InterPro" id="IPR011773">
    <property type="entry name" value="DNA-dir_RpoA"/>
</dbReference>
<protein>
    <recommendedName>
        <fullName evidence="3">DNA-directed RNA polymerase subunit alpha</fullName>
        <ecNumber evidence="2">2.7.7.6</ecNumber>
    </recommendedName>
    <alternativeName>
        <fullName evidence="9">RNA polymerase subunit alpha</fullName>
    </alternativeName>
    <alternativeName>
        <fullName evidence="8">Transcriptase subunit alpha</fullName>
    </alternativeName>
</protein>
<evidence type="ECO:0000256" key="2">
    <source>
        <dbReference type="ARBA" id="ARBA00012418"/>
    </source>
</evidence>
<dbReference type="GO" id="GO:0003899">
    <property type="term" value="F:DNA-directed RNA polymerase activity"/>
    <property type="evidence" value="ECO:0007669"/>
    <property type="project" value="UniProtKB-EC"/>
</dbReference>
<evidence type="ECO:0000256" key="5">
    <source>
        <dbReference type="ARBA" id="ARBA00022679"/>
    </source>
</evidence>
<dbReference type="Proteomes" id="UP000228596">
    <property type="component" value="Unassembled WGS sequence"/>
</dbReference>
<keyword evidence="5" id="KW-0808">Transferase</keyword>
<evidence type="ECO:0000256" key="9">
    <source>
        <dbReference type="ARBA" id="ARBA00033070"/>
    </source>
</evidence>
<dbReference type="FunFam" id="2.170.120.12:FF:000001">
    <property type="entry name" value="DNA-directed RNA polymerase subunit alpha"/>
    <property type="match status" value="1"/>
</dbReference>
<accession>A0A2M6WXR9</accession>
<feature type="compositionally biased region" description="Basic residues" evidence="11">
    <location>
        <begin position="242"/>
        <end position="260"/>
    </location>
</feature>
<dbReference type="GO" id="GO:0003677">
    <property type="term" value="F:DNA binding"/>
    <property type="evidence" value="ECO:0007669"/>
    <property type="project" value="InterPro"/>
</dbReference>
<gene>
    <name evidence="13" type="ORF">COT77_00540</name>
</gene>
<dbReference type="GO" id="GO:0000428">
    <property type="term" value="C:DNA-directed RNA polymerase complex"/>
    <property type="evidence" value="ECO:0007669"/>
    <property type="project" value="UniProtKB-KW"/>
</dbReference>
<dbReference type="EMBL" id="PEZV01000004">
    <property type="protein sequence ID" value="PIT97585.1"/>
    <property type="molecule type" value="Genomic_DNA"/>
</dbReference>
<organism evidence="13 14">
    <name type="scientific">Candidatus Berkelbacteria bacterium CG10_big_fil_rev_8_21_14_0_10_41_12</name>
    <dbReference type="NCBI Taxonomy" id="1974513"/>
    <lineage>
        <taxon>Bacteria</taxon>
        <taxon>Candidatus Berkelbacteria</taxon>
    </lineage>
</organism>
<dbReference type="SMART" id="SM00662">
    <property type="entry name" value="RPOLD"/>
    <property type="match status" value="1"/>
</dbReference>
<dbReference type="GO" id="GO:0046983">
    <property type="term" value="F:protein dimerization activity"/>
    <property type="evidence" value="ECO:0007669"/>
    <property type="project" value="InterPro"/>
</dbReference>
<evidence type="ECO:0000313" key="13">
    <source>
        <dbReference type="EMBL" id="PIT97585.1"/>
    </source>
</evidence>
<name>A0A2M6WXR9_9BACT</name>
<dbReference type="Gene3D" id="3.30.1360.10">
    <property type="entry name" value="RNA polymerase, RBP11-like subunit"/>
    <property type="match status" value="1"/>
</dbReference>
<dbReference type="EC" id="2.7.7.6" evidence="2"/>
<feature type="region of interest" description="Disordered" evidence="11">
    <location>
        <begin position="231"/>
        <end position="260"/>
    </location>
</feature>
<reference evidence="14" key="1">
    <citation type="submission" date="2017-09" db="EMBL/GenBank/DDBJ databases">
        <title>Depth-based differentiation of microbial function through sediment-hosted aquifers and enrichment of novel symbionts in the deep terrestrial subsurface.</title>
        <authorList>
            <person name="Probst A.J."/>
            <person name="Ladd B."/>
            <person name="Jarett J.K."/>
            <person name="Geller-Mcgrath D.E."/>
            <person name="Sieber C.M.K."/>
            <person name="Emerson J.B."/>
            <person name="Anantharaman K."/>
            <person name="Thomas B.C."/>
            <person name="Malmstrom R."/>
            <person name="Stieglmeier M."/>
            <person name="Klingl A."/>
            <person name="Woyke T."/>
            <person name="Ryan C.M."/>
            <person name="Banfield J.F."/>
        </authorList>
    </citation>
    <scope>NUCLEOTIDE SEQUENCE [LARGE SCALE GENOMIC DNA]</scope>
</reference>
<proteinExistence type="inferred from homology"/>
<dbReference type="InterPro" id="IPR011263">
    <property type="entry name" value="DNA-dir_RNA_pol_RpoA/D/Rpb3"/>
</dbReference>
<dbReference type="NCBIfam" id="TIGR02027">
    <property type="entry name" value="rpoA"/>
    <property type="match status" value="1"/>
</dbReference>
<comment type="similarity">
    <text evidence="1">Belongs to the RNA polymerase alpha chain family.</text>
</comment>
<sequence length="260" mass="28574">MDYIVPETNFLKVSSAKTGENSSAFIIEPLSPGYGVTIANSLRRIILSSLEGAAVDSVRIEGATHEFTTIKGMKEDVVDLILNIKSLRVKSFSDEPVVLKLSIKGPKKVTALDFSKNSEVEIVDQDHYIASLEKGGKLNMEMTITKGRGYVPVERKQDKKAPLGTILLDSSFAPVRKVHYEIENTRVGGMTNFDKVIFDITTDGTITPEEALETSTSIMMEHLGIVSEALKSQSKNKEVSAKKKVTIRKTAAKRVGKKQK</sequence>
<feature type="domain" description="DNA-directed RNA polymerase RpoA/D/Rpb3-type" evidence="12">
    <location>
        <begin position="22"/>
        <end position="229"/>
    </location>
</feature>
<evidence type="ECO:0000256" key="1">
    <source>
        <dbReference type="ARBA" id="ARBA00007123"/>
    </source>
</evidence>
<keyword evidence="4 13" id="KW-0240">DNA-directed RNA polymerase</keyword>
<evidence type="ECO:0000256" key="7">
    <source>
        <dbReference type="ARBA" id="ARBA00023163"/>
    </source>
</evidence>
<evidence type="ECO:0000259" key="12">
    <source>
        <dbReference type="SMART" id="SM00662"/>
    </source>
</evidence>
<evidence type="ECO:0000256" key="8">
    <source>
        <dbReference type="ARBA" id="ARBA00032524"/>
    </source>
</evidence>
<evidence type="ECO:0000256" key="3">
    <source>
        <dbReference type="ARBA" id="ARBA00015972"/>
    </source>
</evidence>
<dbReference type="InterPro" id="IPR011262">
    <property type="entry name" value="DNA-dir_RNA_pol_insert"/>
</dbReference>
<dbReference type="SUPFAM" id="SSF55257">
    <property type="entry name" value="RBP11-like subunits of RNA polymerase"/>
    <property type="match status" value="1"/>
</dbReference>
<dbReference type="Pfam" id="PF01193">
    <property type="entry name" value="RNA_pol_L"/>
    <property type="match status" value="1"/>
</dbReference>
<dbReference type="Pfam" id="PF01000">
    <property type="entry name" value="RNA_pol_A_bac"/>
    <property type="match status" value="1"/>
</dbReference>
<dbReference type="GO" id="GO:0006351">
    <property type="term" value="P:DNA-templated transcription"/>
    <property type="evidence" value="ECO:0007669"/>
    <property type="project" value="InterPro"/>
</dbReference>
<comment type="caution">
    <text evidence="13">The sequence shown here is derived from an EMBL/GenBank/DDBJ whole genome shotgun (WGS) entry which is preliminary data.</text>
</comment>
<evidence type="ECO:0000256" key="10">
    <source>
        <dbReference type="ARBA" id="ARBA00048552"/>
    </source>
</evidence>
<evidence type="ECO:0000256" key="6">
    <source>
        <dbReference type="ARBA" id="ARBA00022695"/>
    </source>
</evidence>
<dbReference type="InterPro" id="IPR036643">
    <property type="entry name" value="RNApol_insert_sf"/>
</dbReference>
<dbReference type="NCBIfam" id="NF003519">
    <property type="entry name" value="PRK05182.2-5"/>
    <property type="match status" value="1"/>
</dbReference>
<dbReference type="CDD" id="cd06928">
    <property type="entry name" value="RNAP_alpha_NTD"/>
    <property type="match status" value="1"/>
</dbReference>
<comment type="catalytic activity">
    <reaction evidence="10">
        <text>RNA(n) + a ribonucleoside 5'-triphosphate = RNA(n+1) + diphosphate</text>
        <dbReference type="Rhea" id="RHEA:21248"/>
        <dbReference type="Rhea" id="RHEA-COMP:14527"/>
        <dbReference type="Rhea" id="RHEA-COMP:17342"/>
        <dbReference type="ChEBI" id="CHEBI:33019"/>
        <dbReference type="ChEBI" id="CHEBI:61557"/>
        <dbReference type="ChEBI" id="CHEBI:140395"/>
        <dbReference type="EC" id="2.7.7.6"/>
    </reaction>
</comment>
<dbReference type="GO" id="GO:0005737">
    <property type="term" value="C:cytoplasm"/>
    <property type="evidence" value="ECO:0007669"/>
    <property type="project" value="UniProtKB-ARBA"/>
</dbReference>
<dbReference type="AlphaFoldDB" id="A0A2M6WXR9"/>
<evidence type="ECO:0000256" key="4">
    <source>
        <dbReference type="ARBA" id="ARBA00022478"/>
    </source>
</evidence>
<keyword evidence="7" id="KW-0804">Transcription</keyword>
<evidence type="ECO:0000313" key="14">
    <source>
        <dbReference type="Proteomes" id="UP000228596"/>
    </source>
</evidence>
<evidence type="ECO:0000256" key="11">
    <source>
        <dbReference type="SAM" id="MobiDB-lite"/>
    </source>
</evidence>
<dbReference type="InterPro" id="IPR036603">
    <property type="entry name" value="RBP11-like"/>
</dbReference>
<dbReference type="SUPFAM" id="SSF56553">
    <property type="entry name" value="Insert subdomain of RNA polymerase alpha subunit"/>
    <property type="match status" value="1"/>
</dbReference>
<keyword evidence="6" id="KW-0548">Nucleotidyltransferase</keyword>
<dbReference type="Gene3D" id="2.170.120.12">
    <property type="entry name" value="DNA-directed RNA polymerase, insert domain"/>
    <property type="match status" value="1"/>
</dbReference>